<dbReference type="Proteomes" id="UP001227162">
    <property type="component" value="Unassembled WGS sequence"/>
</dbReference>
<evidence type="ECO:0000313" key="1">
    <source>
        <dbReference type="EMBL" id="MDQ2093560.1"/>
    </source>
</evidence>
<proteinExistence type="predicted"/>
<dbReference type="EMBL" id="JANFFA010000001">
    <property type="protein sequence ID" value="MDQ2093560.1"/>
    <property type="molecule type" value="Genomic_DNA"/>
</dbReference>
<comment type="caution">
    <text evidence="1">The sequence shown here is derived from an EMBL/GenBank/DDBJ whole genome shotgun (WGS) entry which is preliminary data.</text>
</comment>
<organism evidence="1 2">
    <name type="scientific">Rhodalgimonas zhirmunskyi</name>
    <dbReference type="NCBI Taxonomy" id="2964767"/>
    <lineage>
        <taxon>Bacteria</taxon>
        <taxon>Pseudomonadati</taxon>
        <taxon>Pseudomonadota</taxon>
        <taxon>Alphaproteobacteria</taxon>
        <taxon>Rhodobacterales</taxon>
        <taxon>Roseobacteraceae</taxon>
        <taxon>Rhodalgimonas</taxon>
    </lineage>
</organism>
<dbReference type="AlphaFoldDB" id="A0AAJ1U5L3"/>
<dbReference type="RefSeq" id="WP_317625144.1">
    <property type="nucleotide sequence ID" value="NZ_JANFFA010000001.1"/>
</dbReference>
<evidence type="ECO:0000313" key="2">
    <source>
        <dbReference type="Proteomes" id="UP001227162"/>
    </source>
</evidence>
<reference evidence="1" key="1">
    <citation type="submission" date="2022-07" db="EMBL/GenBank/DDBJ databases">
        <authorList>
            <person name="Otstavnykh N."/>
            <person name="Isaeva M."/>
            <person name="Bystritskaya E."/>
        </authorList>
    </citation>
    <scope>NUCLEOTIDE SEQUENCE</scope>
    <source>
        <strain evidence="1">10Alg 79</strain>
    </source>
</reference>
<sequence>MAGGMTRVDPITANRTLAQNAANAGFEPILTDTALRTNVGYHHWVKNLQQLFEFLNGGFGGGKLAHFRTYQKGAFLNGLSGVRTAQIMLNC</sequence>
<name>A0AAJ1U5L3_9RHOB</name>
<protein>
    <submittedName>
        <fullName evidence="1">Uncharacterized protein</fullName>
    </submittedName>
</protein>
<accession>A0AAJ1U5L3</accession>
<keyword evidence="2" id="KW-1185">Reference proteome</keyword>
<gene>
    <name evidence="1" type="ORF">NOI20_05510</name>
</gene>
<reference evidence="1" key="2">
    <citation type="submission" date="2023-04" db="EMBL/GenBank/DDBJ databases">
        <title>'Rhodoalgimonas zhirmunskyi' gen. nov., isolated from a red alga.</title>
        <authorList>
            <person name="Nedashkovskaya O.I."/>
            <person name="Otstavnykh N.Y."/>
            <person name="Bystritskaya E.P."/>
            <person name="Balabanova L.A."/>
            <person name="Isaeva M.P."/>
        </authorList>
    </citation>
    <scope>NUCLEOTIDE SEQUENCE</scope>
    <source>
        <strain evidence="1">10Alg 79</strain>
    </source>
</reference>